<evidence type="ECO:0000256" key="3">
    <source>
        <dbReference type="ARBA" id="ARBA00022527"/>
    </source>
</evidence>
<comment type="catalytic activity">
    <reaction evidence="9">
        <text>L-seryl-[protein] + ATP = O-phospho-L-seryl-[protein] + ADP + H(+)</text>
        <dbReference type="Rhea" id="RHEA:17989"/>
        <dbReference type="Rhea" id="RHEA-COMP:9863"/>
        <dbReference type="Rhea" id="RHEA-COMP:11604"/>
        <dbReference type="ChEBI" id="CHEBI:15378"/>
        <dbReference type="ChEBI" id="CHEBI:29999"/>
        <dbReference type="ChEBI" id="CHEBI:30616"/>
        <dbReference type="ChEBI" id="CHEBI:83421"/>
        <dbReference type="ChEBI" id="CHEBI:456216"/>
        <dbReference type="EC" id="2.7.11.1"/>
    </reaction>
</comment>
<dbReference type="PANTHER" id="PTHR24356">
    <property type="entry name" value="SERINE/THREONINE-PROTEIN KINASE"/>
    <property type="match status" value="1"/>
</dbReference>
<dbReference type="CDD" id="cd05581">
    <property type="entry name" value="STKc_PDK1"/>
    <property type="match status" value="1"/>
</dbReference>
<dbReference type="SUPFAM" id="SSF50729">
    <property type="entry name" value="PH domain-like"/>
    <property type="match status" value="1"/>
</dbReference>
<evidence type="ECO:0000259" key="12">
    <source>
        <dbReference type="PROSITE" id="PS50003"/>
    </source>
</evidence>
<evidence type="ECO:0000313" key="14">
    <source>
        <dbReference type="EMBL" id="KAL0956117.1"/>
    </source>
</evidence>
<name>A0ABR3JL78_9AGAR</name>
<dbReference type="PANTHER" id="PTHR24356:SF163">
    <property type="entry name" value="3-PHOSPHOINOSITIDE-DEPENDENT PROTEIN KINASE 1-RELATED"/>
    <property type="match status" value="1"/>
</dbReference>
<dbReference type="SUPFAM" id="SSF56112">
    <property type="entry name" value="Protein kinase-like (PK-like)"/>
    <property type="match status" value="1"/>
</dbReference>
<feature type="binding site" evidence="10">
    <location>
        <position position="145"/>
    </location>
    <ligand>
        <name>ATP</name>
        <dbReference type="ChEBI" id="CHEBI:30616"/>
    </ligand>
</feature>
<organism evidence="14 15">
    <name type="scientific">Hohenbuehelia grisea</name>
    <dbReference type="NCBI Taxonomy" id="104357"/>
    <lineage>
        <taxon>Eukaryota</taxon>
        <taxon>Fungi</taxon>
        <taxon>Dikarya</taxon>
        <taxon>Basidiomycota</taxon>
        <taxon>Agaricomycotina</taxon>
        <taxon>Agaricomycetes</taxon>
        <taxon>Agaricomycetidae</taxon>
        <taxon>Agaricales</taxon>
        <taxon>Pleurotineae</taxon>
        <taxon>Pleurotaceae</taxon>
        <taxon>Hohenbuehelia</taxon>
    </lineage>
</organism>
<feature type="region of interest" description="Disordered" evidence="11">
    <location>
        <begin position="93"/>
        <end position="118"/>
    </location>
</feature>
<dbReference type="PROSITE" id="PS50011">
    <property type="entry name" value="PROTEIN_KINASE_DOM"/>
    <property type="match status" value="1"/>
</dbReference>
<sequence>MLKLEVSTPSPDPTFPPTLADLSRNASVISTSSSDSGPSPSPILRTPRSRPYRTFTSPRSRSPRSPSTARGSRPPAHLTQEFGLANDPVEAAAHEAAARARSQSRNPNSPPTARDFTFGATLGEGSYSEVKRATYLRTGQQFAIKILEKSFLKRKDKVTTAIDEKNALVRLGAGHPGIVRLHHAFQDQWRLYFVIDLVPNGEMQSLLARIGSLSVKCAQYYTAQIVDALAFMHSKGVVHRDLKPENLLLDQEYRIKLCDFGTAKILEPGVEPDKAFVGTAQYVSPEMIMHNETSISVDYWALGCIVYQMISGRFAFQGLSAYLTMEKIKRIEYTFPEGFDGDAKNLVQRILVRDPTERLGVGYTGTPTDIFALRSHSFLAGTNWDTLWSDPAPPIEPGLVRKEHPLAAGRDQNWEDVGSAWDELASGDDDGLSWASDSPEILLRPNGFLGGPPATVDVGPMGELASYARVSADKAEVQAPSTALHGAVADGVNDTDFPSHRDSPSMTASSSSEGSPTERLGDTLASLKLRSGTAEHDPDQDSERGRSTIPTPLLGNESLNSADILPLLQGDEMILCRTIVESRFLRRRTSKLLPLSSLPKPKSRHLILTTRRLLCVKVKRKANSTTSVKYEFLLKPAEKTKKEKESRGHILSVDRKGEREFVVTTATKSHCFAADDDTTASVWVDKIDQALATYGPSAKTTS</sequence>
<evidence type="ECO:0000256" key="11">
    <source>
        <dbReference type="SAM" id="MobiDB-lite"/>
    </source>
</evidence>
<evidence type="ECO:0000256" key="10">
    <source>
        <dbReference type="PROSITE-ProRule" id="PRU10141"/>
    </source>
</evidence>
<dbReference type="Gene3D" id="2.30.29.30">
    <property type="entry name" value="Pleckstrin-homology domain (PH domain)/Phosphotyrosine-binding domain (PTB)"/>
    <property type="match status" value="1"/>
</dbReference>
<feature type="domain" description="Protein kinase" evidence="13">
    <location>
        <begin position="116"/>
        <end position="379"/>
    </location>
</feature>
<evidence type="ECO:0000256" key="4">
    <source>
        <dbReference type="ARBA" id="ARBA00022679"/>
    </source>
</evidence>
<dbReference type="InterPro" id="IPR008271">
    <property type="entry name" value="Ser/Thr_kinase_AS"/>
</dbReference>
<keyword evidence="5 10" id="KW-0547">Nucleotide-binding</keyword>
<dbReference type="SMART" id="SM00220">
    <property type="entry name" value="S_TKc"/>
    <property type="match status" value="1"/>
</dbReference>
<evidence type="ECO:0000256" key="6">
    <source>
        <dbReference type="ARBA" id="ARBA00022777"/>
    </source>
</evidence>
<keyword evidence="3" id="KW-0723">Serine/threonine-protein kinase</keyword>
<proteinExistence type="inferred from homology"/>
<evidence type="ECO:0000256" key="8">
    <source>
        <dbReference type="ARBA" id="ARBA00047899"/>
    </source>
</evidence>
<dbReference type="PROSITE" id="PS00107">
    <property type="entry name" value="PROTEIN_KINASE_ATP"/>
    <property type="match status" value="1"/>
</dbReference>
<reference evidence="15" key="1">
    <citation type="submission" date="2024-06" db="EMBL/GenBank/DDBJ databases">
        <title>Multi-omics analyses provide insights into the biosynthesis of the anticancer antibiotic pleurotin in Hohenbuehelia grisea.</title>
        <authorList>
            <person name="Weaver J.A."/>
            <person name="Alberti F."/>
        </authorList>
    </citation>
    <scope>NUCLEOTIDE SEQUENCE [LARGE SCALE GENOMIC DNA]</scope>
    <source>
        <strain evidence="15">T-177</strain>
    </source>
</reference>
<keyword evidence="7 10" id="KW-0067">ATP-binding</keyword>
<dbReference type="InterPro" id="IPR011993">
    <property type="entry name" value="PH-like_dom_sf"/>
</dbReference>
<evidence type="ECO:0000256" key="9">
    <source>
        <dbReference type="ARBA" id="ARBA00048679"/>
    </source>
</evidence>
<feature type="region of interest" description="Disordered" evidence="11">
    <location>
        <begin position="1"/>
        <end position="79"/>
    </location>
</feature>
<evidence type="ECO:0000259" key="13">
    <source>
        <dbReference type="PROSITE" id="PS50011"/>
    </source>
</evidence>
<comment type="catalytic activity">
    <reaction evidence="8">
        <text>L-threonyl-[protein] + ATP = O-phospho-L-threonyl-[protein] + ADP + H(+)</text>
        <dbReference type="Rhea" id="RHEA:46608"/>
        <dbReference type="Rhea" id="RHEA-COMP:11060"/>
        <dbReference type="Rhea" id="RHEA-COMP:11605"/>
        <dbReference type="ChEBI" id="CHEBI:15378"/>
        <dbReference type="ChEBI" id="CHEBI:30013"/>
        <dbReference type="ChEBI" id="CHEBI:30616"/>
        <dbReference type="ChEBI" id="CHEBI:61977"/>
        <dbReference type="ChEBI" id="CHEBI:456216"/>
        <dbReference type="EC" id="2.7.11.1"/>
    </reaction>
</comment>
<dbReference type="InterPro" id="IPR039046">
    <property type="entry name" value="PDPK1"/>
</dbReference>
<dbReference type="EMBL" id="JASNQZ010000006">
    <property type="protein sequence ID" value="KAL0956117.1"/>
    <property type="molecule type" value="Genomic_DNA"/>
</dbReference>
<dbReference type="InterPro" id="IPR000719">
    <property type="entry name" value="Prot_kinase_dom"/>
</dbReference>
<evidence type="ECO:0000256" key="7">
    <source>
        <dbReference type="ARBA" id="ARBA00022840"/>
    </source>
</evidence>
<evidence type="ECO:0000256" key="5">
    <source>
        <dbReference type="ARBA" id="ARBA00022741"/>
    </source>
</evidence>
<dbReference type="InterPro" id="IPR017441">
    <property type="entry name" value="Protein_kinase_ATP_BS"/>
</dbReference>
<keyword evidence="6" id="KW-0418">Kinase</keyword>
<dbReference type="Gene3D" id="1.10.510.10">
    <property type="entry name" value="Transferase(Phosphotransferase) domain 1"/>
    <property type="match status" value="1"/>
</dbReference>
<feature type="region of interest" description="Disordered" evidence="11">
    <location>
        <begin position="486"/>
        <end position="555"/>
    </location>
</feature>
<comment type="caution">
    <text evidence="14">The sequence shown here is derived from an EMBL/GenBank/DDBJ whole genome shotgun (WGS) entry which is preliminary data.</text>
</comment>
<feature type="compositionally biased region" description="Basic and acidic residues" evidence="11">
    <location>
        <begin position="533"/>
        <end position="546"/>
    </location>
</feature>
<keyword evidence="15" id="KW-1185">Reference proteome</keyword>
<comment type="similarity">
    <text evidence="1">Belongs to the protein kinase superfamily. AGC Ser/Thr protein kinase family. PDPK1 subfamily.</text>
</comment>
<feature type="compositionally biased region" description="Low complexity" evidence="11">
    <location>
        <begin position="27"/>
        <end position="38"/>
    </location>
</feature>
<gene>
    <name evidence="14" type="ORF">HGRIS_002284</name>
</gene>
<dbReference type="PROSITE" id="PS50003">
    <property type="entry name" value="PH_DOMAIN"/>
    <property type="match status" value="1"/>
</dbReference>
<keyword evidence="4" id="KW-0808">Transferase</keyword>
<dbReference type="Proteomes" id="UP001556367">
    <property type="component" value="Unassembled WGS sequence"/>
</dbReference>
<dbReference type="Pfam" id="PF00069">
    <property type="entry name" value="Pkinase"/>
    <property type="match status" value="1"/>
</dbReference>
<dbReference type="EC" id="2.7.11.1" evidence="2"/>
<dbReference type="PROSITE" id="PS00108">
    <property type="entry name" value="PROTEIN_KINASE_ST"/>
    <property type="match status" value="1"/>
</dbReference>
<evidence type="ECO:0000256" key="1">
    <source>
        <dbReference type="ARBA" id="ARBA00010006"/>
    </source>
</evidence>
<evidence type="ECO:0000256" key="2">
    <source>
        <dbReference type="ARBA" id="ARBA00012513"/>
    </source>
</evidence>
<feature type="domain" description="PH" evidence="12">
    <location>
        <begin position="578"/>
        <end position="692"/>
    </location>
</feature>
<dbReference type="SMART" id="SM00233">
    <property type="entry name" value="PH"/>
    <property type="match status" value="1"/>
</dbReference>
<feature type="compositionally biased region" description="Polar residues" evidence="11">
    <location>
        <begin position="504"/>
        <end position="515"/>
    </location>
</feature>
<feature type="compositionally biased region" description="Low complexity" evidence="11">
    <location>
        <begin position="52"/>
        <end position="75"/>
    </location>
</feature>
<dbReference type="InterPro" id="IPR050236">
    <property type="entry name" value="Ser_Thr_kinase_AGC"/>
</dbReference>
<dbReference type="InterPro" id="IPR001849">
    <property type="entry name" value="PH_domain"/>
</dbReference>
<accession>A0ABR3JL78</accession>
<dbReference type="Gene3D" id="3.30.200.20">
    <property type="entry name" value="Phosphorylase Kinase, domain 1"/>
    <property type="match status" value="1"/>
</dbReference>
<dbReference type="InterPro" id="IPR011009">
    <property type="entry name" value="Kinase-like_dom_sf"/>
</dbReference>
<evidence type="ECO:0000313" key="15">
    <source>
        <dbReference type="Proteomes" id="UP001556367"/>
    </source>
</evidence>
<protein>
    <recommendedName>
        <fullName evidence="2">non-specific serine/threonine protein kinase</fullName>
        <ecNumber evidence="2">2.7.11.1</ecNumber>
    </recommendedName>
</protein>